<sequence length="1292" mass="143873">MKKEVNRFFIAFICVLLVFPSFIPLMDSKVSAADETYEYSDDELTTENFEEVLKDPLVIGDESEYVEILRQLLFLAGFTEEVQSDNFDENLLNSIKDFQNFIGLEITGDYTLETHESLELYLFEVKDIKYKFGDNSSGVIQLKKDLTSVGYGNFPTGPSPYYGSLTSGAVKLFQEEQGLIATGAVDGETEQALATLSKEIDSQEKQQTEDFGETGANSNESESIETEPSQNEIENEDVDSHSADLDSSKNENESTFAIAQEEADELSLPYKDGDKGIEIVTLKEKLTQLGFGNFPSNPSENYGPVTMSVVEEFQAYFGLETTGITNQATLDKLEEELNTIYRDGNSHDDIVSLKQNLTLLGYGNFPENPSRNYGPVTASIVMEFQKANGLRINGMGDSVTLALIEELIEDSYEPNTLTLPYNNGDKGPEIVTLKENLTQLDFGNFPSNPSENYGPVTMSVVEEFQAYFGLEVTGITNQATLNKLEDELNTIYRDGNSHDDIVALKQNLTLLGYGNFPENPSRNYGPVTASVVIEFQKAEGLKVNGIGDSVTFALIEELIGDSYEPNTLTLPYNNGDKGPEIVTLKENLTQLGFGNFPSNPSENYGPVTMSVVEEFQVYFGLEATGITNQATLNKLEDELNTIYRDGNSHNDIVTLKQNLTLLGYGNFPENPSRNYGSVTASIVMEFQKAVGLKVNGIADSVTLIKLEEKIQEFKNPALSLPFENGDRGELIIELKKDLTKLGFGNFPENPSAVYGSVTMRVVEEFQSYYGLNVTGVTNEITFNRLQTELNSIYRNGQSHPDIVSLKQNLTFLGYGNFPNNPSQNYGSVTETVVKEFQKAEGLVENGYGDSVTIARLEQRVAEKPVLPYEIGDKGEEIVKLKQDLSKLGFGNFPANPSSTYGSVTESVVREFQVYYGLPNTGKVDQAMLDYMVSIFNSPYSIGKSSNAVRELKINLTTLGFGSFPRNPSRNYGSVTATVVREFQRHHKLAVNGIADEVTLAKIAEELERQTRFYNMTVQQMVDRQMTFNPQTDLYGLGWQSARRADVEFYVNPANFTLDPSHRDMYQFLKLNQTSGVSSTQLNLILHNKGILHNTGGSFKSAAETYGVNDIYLISHALLETGHGRSDLSNGSILVGQISSNKWVSVQGSRKYILERVNNQWINTRNDNFNTSGITLRKTYNMFGIDAVDSDPYTRGSVHAFRAGWFTPAAAINGGAQFISSNYLARGQDTLYKMRWDPDFHEAALNSHISINRSSQFQYATDIGWAYKQTSFIKQLYDQIDNANLQFEIPVYR</sequence>
<dbReference type="InterPro" id="IPR036365">
    <property type="entry name" value="PGBD-like_sf"/>
</dbReference>
<feature type="compositionally biased region" description="Polar residues" evidence="1">
    <location>
        <begin position="215"/>
        <end position="232"/>
    </location>
</feature>
<dbReference type="Gene3D" id="1.10.101.10">
    <property type="entry name" value="PGBD-like superfamily/PGBD"/>
    <property type="match status" value="11"/>
</dbReference>
<dbReference type="GO" id="GO:0004040">
    <property type="term" value="F:amidase activity"/>
    <property type="evidence" value="ECO:0007669"/>
    <property type="project" value="InterPro"/>
</dbReference>
<dbReference type="EMBL" id="JABXYM010000001">
    <property type="protein sequence ID" value="MCR6094940.1"/>
    <property type="molecule type" value="Genomic_DNA"/>
</dbReference>
<dbReference type="RefSeq" id="WP_257819564.1">
    <property type="nucleotide sequence ID" value="NZ_JABXYM010000001.1"/>
</dbReference>
<evidence type="ECO:0000313" key="3">
    <source>
        <dbReference type="EMBL" id="MCR6094940.1"/>
    </source>
</evidence>
<feature type="compositionally biased region" description="Basic and acidic residues" evidence="1">
    <location>
        <begin position="238"/>
        <end position="251"/>
    </location>
</feature>
<dbReference type="InterPro" id="IPR002477">
    <property type="entry name" value="Peptidoglycan-bd-like"/>
</dbReference>
<reference evidence="3" key="1">
    <citation type="submission" date="2020-06" db="EMBL/GenBank/DDBJ databases">
        <title>Insight into the genomes of haloalkaliphilic bacilli from Kenyan soda lakes.</title>
        <authorList>
            <person name="Mwirichia R."/>
            <person name="Villamizar G.C."/>
            <person name="Poehlein A."/>
            <person name="Mugweru J."/>
            <person name="Kipnyargis A."/>
            <person name="Kiplimo D."/>
            <person name="Orwa P."/>
            <person name="Daniel R."/>
        </authorList>
    </citation>
    <scope>NUCLEOTIDE SEQUENCE</scope>
    <source>
        <strain evidence="3">B1096_S55</strain>
    </source>
</reference>
<feature type="domain" description="UmuC" evidence="2">
    <location>
        <begin position="992"/>
        <end position="1037"/>
    </location>
</feature>
<evidence type="ECO:0000313" key="4">
    <source>
        <dbReference type="Proteomes" id="UP001057753"/>
    </source>
</evidence>
<comment type="caution">
    <text evidence="3">The sequence shown here is derived from an EMBL/GenBank/DDBJ whole genome shotgun (WGS) entry which is preliminary data.</text>
</comment>
<accession>A0A9Q4AYL4</accession>
<dbReference type="SUPFAM" id="SSF47090">
    <property type="entry name" value="PGBD-like"/>
    <property type="match status" value="12"/>
</dbReference>
<dbReference type="Pfam" id="PF01471">
    <property type="entry name" value="PG_binding_1"/>
    <property type="match status" value="11"/>
</dbReference>
<organism evidence="3 4">
    <name type="scientific">Salipaludibacillus agaradhaerens</name>
    <name type="common">Bacillus agaradhaerens</name>
    <dbReference type="NCBI Taxonomy" id="76935"/>
    <lineage>
        <taxon>Bacteria</taxon>
        <taxon>Bacillati</taxon>
        <taxon>Bacillota</taxon>
        <taxon>Bacilli</taxon>
        <taxon>Bacillales</taxon>
        <taxon>Bacillaceae</taxon>
    </lineage>
</organism>
<dbReference type="InterPro" id="IPR002901">
    <property type="entry name" value="MGlyc_endo_b_GlcNAc-like_dom"/>
</dbReference>
<dbReference type="GO" id="GO:0006281">
    <property type="term" value="P:DNA repair"/>
    <property type="evidence" value="ECO:0007669"/>
    <property type="project" value="InterPro"/>
</dbReference>
<evidence type="ECO:0000259" key="2">
    <source>
        <dbReference type="PROSITE" id="PS50173"/>
    </source>
</evidence>
<evidence type="ECO:0000256" key="1">
    <source>
        <dbReference type="SAM" id="MobiDB-lite"/>
    </source>
</evidence>
<dbReference type="InterPro" id="IPR036366">
    <property type="entry name" value="PGBDSf"/>
</dbReference>
<dbReference type="Proteomes" id="UP001057753">
    <property type="component" value="Unassembled WGS sequence"/>
</dbReference>
<dbReference type="SMART" id="SM00047">
    <property type="entry name" value="LYZ2"/>
    <property type="match status" value="1"/>
</dbReference>
<proteinExistence type="predicted"/>
<protein>
    <submittedName>
        <fullName evidence="3">Peptidoglycan-binding protein</fullName>
    </submittedName>
</protein>
<feature type="region of interest" description="Disordered" evidence="1">
    <location>
        <begin position="199"/>
        <end position="251"/>
    </location>
</feature>
<gene>
    <name evidence="3" type="ORF">HXA33_00065</name>
</gene>
<feature type="compositionally biased region" description="Basic and acidic residues" evidence="1">
    <location>
        <begin position="199"/>
        <end position="208"/>
    </location>
</feature>
<name>A0A9Q4AYL4_SALAG</name>
<keyword evidence="4" id="KW-1185">Reference proteome</keyword>
<dbReference type="PROSITE" id="PS50173">
    <property type="entry name" value="UMUC"/>
    <property type="match status" value="1"/>
</dbReference>
<dbReference type="Pfam" id="PF01832">
    <property type="entry name" value="Glucosaminidase"/>
    <property type="match status" value="1"/>
</dbReference>
<dbReference type="InterPro" id="IPR001126">
    <property type="entry name" value="UmuC"/>
</dbReference>